<evidence type="ECO:0000259" key="9">
    <source>
        <dbReference type="PROSITE" id="PS50142"/>
    </source>
</evidence>
<organism evidence="10 11">
    <name type="scientific">Aureococcus anophagefferens</name>
    <name type="common">Harmful bloom alga</name>
    <dbReference type="NCBI Taxonomy" id="44056"/>
    <lineage>
        <taxon>Eukaryota</taxon>
        <taxon>Sar</taxon>
        <taxon>Stramenopiles</taxon>
        <taxon>Ochrophyta</taxon>
        <taxon>Pelagophyceae</taxon>
        <taxon>Pelagomonadales</taxon>
        <taxon>Pelagomonadaceae</taxon>
        <taxon>Aureococcus</taxon>
    </lineage>
</organism>
<dbReference type="SUPFAM" id="SSF69065">
    <property type="entry name" value="RNase III domain-like"/>
    <property type="match status" value="1"/>
</dbReference>
<evidence type="ECO:0000313" key="10">
    <source>
        <dbReference type="EMBL" id="KAK7233828.1"/>
    </source>
</evidence>
<dbReference type="HAMAP" id="MF_00104">
    <property type="entry name" value="RNase_III"/>
    <property type="match status" value="1"/>
</dbReference>
<dbReference type="CDD" id="cd00593">
    <property type="entry name" value="RIBOc"/>
    <property type="match status" value="1"/>
</dbReference>
<dbReference type="Pfam" id="PF14622">
    <property type="entry name" value="Ribonucleas_3_3"/>
    <property type="match status" value="1"/>
</dbReference>
<dbReference type="PANTHER" id="PTHR11207">
    <property type="entry name" value="RIBONUCLEASE III"/>
    <property type="match status" value="1"/>
</dbReference>
<dbReference type="Gene3D" id="1.10.1520.10">
    <property type="entry name" value="Ribonuclease III domain"/>
    <property type="match status" value="1"/>
</dbReference>
<evidence type="ECO:0000259" key="8">
    <source>
        <dbReference type="PROSITE" id="PS50137"/>
    </source>
</evidence>
<keyword evidence="4" id="KW-0378">Hydrolase</keyword>
<dbReference type="PROSITE" id="PS00517">
    <property type="entry name" value="RNASE_3_1"/>
    <property type="match status" value="1"/>
</dbReference>
<dbReference type="SMART" id="SM00535">
    <property type="entry name" value="RIBOc"/>
    <property type="match status" value="1"/>
</dbReference>
<dbReference type="SMART" id="SM00358">
    <property type="entry name" value="DSRM"/>
    <property type="match status" value="1"/>
</dbReference>
<dbReference type="InterPro" id="IPR036389">
    <property type="entry name" value="RNase_III_sf"/>
</dbReference>
<keyword evidence="5 6" id="KW-0694">RNA-binding</keyword>
<keyword evidence="11" id="KW-1185">Reference proteome</keyword>
<dbReference type="CDD" id="cd10845">
    <property type="entry name" value="DSRM_RNAse_III_family"/>
    <property type="match status" value="1"/>
</dbReference>
<evidence type="ECO:0000256" key="3">
    <source>
        <dbReference type="ARBA" id="ARBA00022759"/>
    </source>
</evidence>
<reference evidence="10 11" key="1">
    <citation type="submission" date="2024-03" db="EMBL/GenBank/DDBJ databases">
        <title>Aureococcus anophagefferens CCMP1851 and Kratosvirus quantuckense: Draft genome of a second virus-susceptible host strain in the model system.</title>
        <authorList>
            <person name="Chase E."/>
            <person name="Truchon A.R."/>
            <person name="Schepens W."/>
            <person name="Wilhelm S.W."/>
        </authorList>
    </citation>
    <scope>NUCLEOTIDE SEQUENCE [LARGE SCALE GENOMIC DNA]</scope>
    <source>
        <strain evidence="10 11">CCMP1851</strain>
    </source>
</reference>
<dbReference type="Proteomes" id="UP001363151">
    <property type="component" value="Unassembled WGS sequence"/>
</dbReference>
<dbReference type="NCBIfam" id="TIGR02191">
    <property type="entry name" value="RNaseIII"/>
    <property type="match status" value="1"/>
</dbReference>
<feature type="compositionally biased region" description="Basic and acidic residues" evidence="7">
    <location>
        <begin position="213"/>
        <end position="223"/>
    </location>
</feature>
<dbReference type="PROSITE" id="PS50137">
    <property type="entry name" value="DS_RBD"/>
    <property type="match status" value="1"/>
</dbReference>
<comment type="similarity">
    <text evidence="1">Belongs to the ribonuclease III family.</text>
</comment>
<dbReference type="EMBL" id="JBBJCI010000355">
    <property type="protein sequence ID" value="KAK7233828.1"/>
    <property type="molecule type" value="Genomic_DNA"/>
</dbReference>
<dbReference type="InterPro" id="IPR011907">
    <property type="entry name" value="RNase_III"/>
</dbReference>
<proteinExistence type="inferred from homology"/>
<dbReference type="Gene3D" id="3.30.160.20">
    <property type="match status" value="1"/>
</dbReference>
<sequence length="273" mass="29610">MLLIAARRFASKAASKAQLAVVRGAPRRAGGPPPAEDLESLSKRLDHDFDDLDHLEAALTHPSTGAHASTGRFERLEFLGDRVLGLVVAEWLHDHYPDEDEGESQIRHSGLVRTEALVAVAGGLRLDGHVRAKSHGLWVSRSNSNDTMVADALEAIVGAVFVDGGYAASKRVVLKAWAPLLAKADATPPLRDPKTRLQEHAQKHKRPLPTYETIRKTGPDHDPTITVQAHYGDRTANATAKGMHPSKRAASMAAAKILAELEAEARKGRRKKK</sequence>
<dbReference type="PROSITE" id="PS50142">
    <property type="entry name" value="RNASE_3_2"/>
    <property type="match status" value="1"/>
</dbReference>
<evidence type="ECO:0000313" key="11">
    <source>
        <dbReference type="Proteomes" id="UP001363151"/>
    </source>
</evidence>
<protein>
    <submittedName>
        <fullName evidence="10">Ribonuclease III</fullName>
    </submittedName>
</protein>
<evidence type="ECO:0000256" key="7">
    <source>
        <dbReference type="SAM" id="MobiDB-lite"/>
    </source>
</evidence>
<evidence type="ECO:0000256" key="5">
    <source>
        <dbReference type="ARBA" id="ARBA00022884"/>
    </source>
</evidence>
<evidence type="ECO:0000256" key="1">
    <source>
        <dbReference type="ARBA" id="ARBA00010183"/>
    </source>
</evidence>
<dbReference type="SUPFAM" id="SSF54768">
    <property type="entry name" value="dsRNA-binding domain-like"/>
    <property type="match status" value="1"/>
</dbReference>
<keyword evidence="2" id="KW-0540">Nuclease</keyword>
<dbReference type="InterPro" id="IPR000999">
    <property type="entry name" value="RNase_III_dom"/>
</dbReference>
<dbReference type="InterPro" id="IPR014720">
    <property type="entry name" value="dsRBD_dom"/>
</dbReference>
<comment type="caution">
    <text evidence="10">The sequence shown here is derived from an EMBL/GenBank/DDBJ whole genome shotgun (WGS) entry which is preliminary data.</text>
</comment>
<keyword evidence="3" id="KW-0255">Endonuclease</keyword>
<feature type="region of interest" description="Disordered" evidence="7">
    <location>
        <begin position="198"/>
        <end position="224"/>
    </location>
</feature>
<evidence type="ECO:0000256" key="6">
    <source>
        <dbReference type="PROSITE-ProRule" id="PRU00266"/>
    </source>
</evidence>
<evidence type="ECO:0000256" key="4">
    <source>
        <dbReference type="ARBA" id="ARBA00022801"/>
    </source>
</evidence>
<feature type="domain" description="DRBM" evidence="8">
    <location>
        <begin position="192"/>
        <end position="264"/>
    </location>
</feature>
<dbReference type="PANTHER" id="PTHR11207:SF0">
    <property type="entry name" value="RIBONUCLEASE 3"/>
    <property type="match status" value="1"/>
</dbReference>
<accession>A0ABR1FN41</accession>
<name>A0ABR1FN41_AURAN</name>
<dbReference type="Pfam" id="PF00035">
    <property type="entry name" value="dsrm"/>
    <property type="match status" value="1"/>
</dbReference>
<gene>
    <name evidence="10" type="ORF">SO694_00100057</name>
</gene>
<feature type="domain" description="RNase III" evidence="9">
    <location>
        <begin position="38"/>
        <end position="165"/>
    </location>
</feature>
<evidence type="ECO:0000256" key="2">
    <source>
        <dbReference type="ARBA" id="ARBA00022722"/>
    </source>
</evidence>